<dbReference type="PANTHER" id="PTHR37809">
    <property type="entry name" value="RIBOSOMAL PROTEIN S12 METHYLTHIOTRANSFERASE ACCESSORY FACTOR YCAO"/>
    <property type="match status" value="1"/>
</dbReference>
<feature type="domain" description="YcaO" evidence="1">
    <location>
        <begin position="357"/>
        <end position="717"/>
    </location>
</feature>
<proteinExistence type="predicted"/>
<dbReference type="Gene3D" id="3.30.160.660">
    <property type="match status" value="1"/>
</dbReference>
<dbReference type="PANTHER" id="PTHR37809:SF1">
    <property type="entry name" value="RIBOSOMAL PROTEIN S12 METHYLTHIOTRANSFERASE ACCESSORY FACTOR YCAO"/>
    <property type="match status" value="1"/>
</dbReference>
<dbReference type="InterPro" id="IPR027624">
    <property type="entry name" value="TOMM_cyclo_SagD"/>
</dbReference>
<sequence length="717" mass="77074">MTNVSPIAWRPDRVAHCRNDSGDVWLFGGPFPVRLSGRFAVPVAQAIDGERTMSQVAQFAATSDLVSAGQANAVLFQWLTAGHVVTRAELPGPPRIRVLGDDAPEVGALRHALEATGAEVVVDSVDPADLADQADLTVAVLDDLLDVAGRVDKGSWLPVRMHGDEVLVGPMLGPGYGCANCLVTRHESRRSVDLMSARLAGLDRPPVSPNLHPAAPALAAGMITSIAEERRLGGTSTAKDDCRSINPVSLESHRHVLVPVPGCVTCDPGGNSTVNLGRDLDRKLISSNDGGGLRTVEPETTLQSYEYLVSDVLGIVPEVCIVGDPSLRVHRAGLNPVWNDRQDLDGLRASLRQSAMGKGLTIASSRAGALAEALERQSMIWQGDESMRVARMDDLEGAIHPHDIQLYSAAQLAAAELDGSPTHRFHYVPQTFQVDQEHAWSQVRGIADDRRAWIPSAIAYLGVPQTGPESLRGCSNGVAAGNSIDEALLQGLLELVERDSVALWWYSRAHRPGIDLDATDDPRVRAALTPLRARGREVWVLDITSDLGIPAMAALTSAPDGGRVLMGFGAHVDPVIAVVRALTEVCQSEAGISDWNAESTPEGVPEIEGEWLAAVTTTTDPWLAPHGSVPLARASKLNLHESLDAVLLALSKAGLEAWWMDLTRRDIGLPVVRTVVPGLRHFWNRFAPGRLYDVPVILGWVPDGYGEDDVNPRWVFM</sequence>
<protein>
    <submittedName>
        <fullName evidence="2">Unannotated protein</fullName>
    </submittedName>
</protein>
<evidence type="ECO:0000313" key="2">
    <source>
        <dbReference type="EMBL" id="CAB4832566.1"/>
    </source>
</evidence>
<dbReference type="NCBIfam" id="TIGR03882">
    <property type="entry name" value="cyclo_dehyd_2"/>
    <property type="match status" value="1"/>
</dbReference>
<dbReference type="Gene3D" id="3.30.40.250">
    <property type="match status" value="1"/>
</dbReference>
<dbReference type="NCBIfam" id="TIGR03604">
    <property type="entry name" value="TOMM_cyclo_SagD"/>
    <property type="match status" value="1"/>
</dbReference>
<dbReference type="EMBL" id="CAFABK010000050">
    <property type="protein sequence ID" value="CAB4832566.1"/>
    <property type="molecule type" value="Genomic_DNA"/>
</dbReference>
<gene>
    <name evidence="2" type="ORF">UFOPK3204_01114</name>
</gene>
<dbReference type="Gene3D" id="3.30.1330.230">
    <property type="match status" value="1"/>
</dbReference>
<dbReference type="InterPro" id="IPR022291">
    <property type="entry name" value="Bacteriocin_synth_cyclodeHase"/>
</dbReference>
<dbReference type="InterPro" id="IPR003776">
    <property type="entry name" value="YcaO-like_dom"/>
</dbReference>
<dbReference type="AlphaFoldDB" id="A0A6J7AHW4"/>
<dbReference type="PROSITE" id="PS51664">
    <property type="entry name" value="YCAO"/>
    <property type="match status" value="1"/>
</dbReference>
<accession>A0A6J7AHW4</accession>
<dbReference type="Gene3D" id="3.40.50.720">
    <property type="entry name" value="NAD(P)-binding Rossmann-like Domain"/>
    <property type="match status" value="1"/>
</dbReference>
<evidence type="ECO:0000259" key="1">
    <source>
        <dbReference type="PROSITE" id="PS51664"/>
    </source>
</evidence>
<organism evidence="2">
    <name type="scientific">freshwater metagenome</name>
    <dbReference type="NCBI Taxonomy" id="449393"/>
    <lineage>
        <taxon>unclassified sequences</taxon>
        <taxon>metagenomes</taxon>
        <taxon>ecological metagenomes</taxon>
    </lineage>
</organism>
<name>A0A6J7AHW4_9ZZZZ</name>
<dbReference type="NCBIfam" id="TIGR00702">
    <property type="entry name" value="YcaO-type kinase domain"/>
    <property type="match status" value="1"/>
</dbReference>
<dbReference type="Pfam" id="PF02624">
    <property type="entry name" value="YcaO"/>
    <property type="match status" value="1"/>
</dbReference>
<reference evidence="2" key="1">
    <citation type="submission" date="2020-05" db="EMBL/GenBank/DDBJ databases">
        <authorList>
            <person name="Chiriac C."/>
            <person name="Salcher M."/>
            <person name="Ghai R."/>
            <person name="Kavagutti S V."/>
        </authorList>
    </citation>
    <scope>NUCLEOTIDE SEQUENCE</scope>
</reference>